<dbReference type="EMBL" id="GG704913">
    <property type="protein sequence ID" value="EAS29318.2"/>
    <property type="molecule type" value="Genomic_DNA"/>
</dbReference>
<dbReference type="Proteomes" id="UP000001261">
    <property type="component" value="Unassembled WGS sequence"/>
</dbReference>
<accession>A0A0E1RWQ5</accession>
<reference evidence="2" key="1">
    <citation type="journal article" date="2009" name="Genome Res.">
        <title>Comparative genomic analyses of the human fungal pathogens Coccidioides and their relatives.</title>
        <authorList>
            <person name="Sharpton T.J."/>
            <person name="Stajich J.E."/>
            <person name="Rounsley S.D."/>
            <person name="Gardner M.J."/>
            <person name="Wortman J.R."/>
            <person name="Jordar V.S."/>
            <person name="Maiti R."/>
            <person name="Kodira C.D."/>
            <person name="Neafsey D.E."/>
            <person name="Zeng Q."/>
            <person name="Hung C.-Y."/>
            <person name="McMahan C."/>
            <person name="Muszewska A."/>
            <person name="Grynberg M."/>
            <person name="Mandel M.A."/>
            <person name="Kellner E.M."/>
            <person name="Barker B.M."/>
            <person name="Galgiani J.N."/>
            <person name="Orbach M.J."/>
            <person name="Kirkland T.N."/>
            <person name="Cole G.T."/>
            <person name="Henn M.R."/>
            <person name="Birren B.W."/>
            <person name="Taylor J.W."/>
        </authorList>
    </citation>
    <scope>NUCLEOTIDE SEQUENCE [LARGE SCALE GENOMIC DNA]</scope>
    <source>
        <strain evidence="2">RS</strain>
    </source>
</reference>
<dbReference type="InParanoid" id="A0A0E1RWQ5"/>
<dbReference type="AlphaFoldDB" id="A0A0E1RWQ5"/>
<sequence>MSFVQRVFATIRAAIVPPNKRGTAGLAIFVLEYQSLDLSPPPGICYTGPTVRIPTHAAACHEKRAIVCGLNIAHPPAEAGGWVFEIGVSPEDAWGTALLRLTERPPRGKTGQRTSVLATDHYTNFAGRNGSKQLFPMLVARRNGHVAKVEAMLSSTMGSVPMVWFKSIDREVNILRGCGVSLMGMYEIIHIIVHHWRSRDRPELSIIGLADNTVCLTMHGSIKVVNHRAYPWCQSEPCAGYYSSTCAALAMQETKEGHAELQGHECLSPFCTFKAERSWRSWDLLVSREVRDCHVRESFSPLLGLPRPFSSTKPGFIARMQNDVTRPREVDAGRRKEIMPMHPDQCRIDGELRSQEECSASQRFESIPANLGQDGTHYSVFRLDAIDEPQHYRS</sequence>
<evidence type="ECO:0000313" key="1">
    <source>
        <dbReference type="EMBL" id="EAS29318.2"/>
    </source>
</evidence>
<keyword evidence="2" id="KW-1185">Reference proteome</keyword>
<gene>
    <name evidence="1" type="ORF">CIMG_13273</name>
</gene>
<protein>
    <submittedName>
        <fullName evidence="1">Uncharacterized protein</fullName>
    </submittedName>
</protein>
<name>A0A0E1RWQ5_COCIM</name>
<proteinExistence type="predicted"/>
<organism evidence="1 2">
    <name type="scientific">Coccidioides immitis (strain RS)</name>
    <name type="common">Valley fever fungus</name>
    <dbReference type="NCBI Taxonomy" id="246410"/>
    <lineage>
        <taxon>Eukaryota</taxon>
        <taxon>Fungi</taxon>
        <taxon>Dikarya</taxon>
        <taxon>Ascomycota</taxon>
        <taxon>Pezizomycotina</taxon>
        <taxon>Eurotiomycetes</taxon>
        <taxon>Eurotiomycetidae</taxon>
        <taxon>Onygenales</taxon>
        <taxon>Onygenaceae</taxon>
        <taxon>Coccidioides</taxon>
    </lineage>
</organism>
<evidence type="ECO:0000313" key="2">
    <source>
        <dbReference type="Proteomes" id="UP000001261"/>
    </source>
</evidence>
<dbReference type="GeneID" id="24164900"/>
<dbReference type="VEuPathDB" id="FungiDB:CIMG_13273"/>
<reference evidence="2" key="2">
    <citation type="journal article" date="2010" name="Genome Res.">
        <title>Population genomic sequencing of Coccidioides fungi reveals recent hybridization and transposon control.</title>
        <authorList>
            <person name="Neafsey D.E."/>
            <person name="Barker B.M."/>
            <person name="Sharpton T.J."/>
            <person name="Stajich J.E."/>
            <person name="Park D.J."/>
            <person name="Whiston E."/>
            <person name="Hung C.-Y."/>
            <person name="McMahan C."/>
            <person name="White J."/>
            <person name="Sykes S."/>
            <person name="Heiman D."/>
            <person name="Young S."/>
            <person name="Zeng Q."/>
            <person name="Abouelleil A."/>
            <person name="Aftuck L."/>
            <person name="Bessette D."/>
            <person name="Brown A."/>
            <person name="FitzGerald M."/>
            <person name="Lui A."/>
            <person name="Macdonald J.P."/>
            <person name="Priest M."/>
            <person name="Orbach M.J."/>
            <person name="Galgiani J.N."/>
            <person name="Kirkland T.N."/>
            <person name="Cole G.T."/>
            <person name="Birren B.W."/>
            <person name="Henn M.R."/>
            <person name="Taylor J.W."/>
            <person name="Rounsley S.D."/>
        </authorList>
    </citation>
    <scope>GENOME REANNOTATION</scope>
    <source>
        <strain evidence="2">RS</strain>
    </source>
</reference>
<dbReference type="KEGG" id="cim:CIMG_13273"/>
<dbReference type="RefSeq" id="XP_001240901.2">
    <property type="nucleotide sequence ID" value="XM_001240900.2"/>
</dbReference>